<dbReference type="Pfam" id="PF06041">
    <property type="entry name" value="DUF924"/>
    <property type="match status" value="1"/>
</dbReference>
<proteinExistence type="predicted"/>
<reference evidence="1 2" key="1">
    <citation type="submission" date="2020-09" db="EMBL/GenBank/DDBJ databases">
        <authorList>
            <person name="Yoon J.-W."/>
        </authorList>
    </citation>
    <scope>NUCLEOTIDE SEQUENCE [LARGE SCALE GENOMIC DNA]</scope>
    <source>
        <strain evidence="1 2">KMU-140</strain>
    </source>
</reference>
<sequence length="193" mass="22093">MSDALPTASVPDEAIAVLHFWFIELMPENWFGSSEEIDREIESRFADLLEKAASGALDHWADTPRGRLALIIVLDQFSRNIHRDSALAYTQDTKAQALVCEALDGGEDERLGMDERQFLYMPLMHAEDIELQQRGIERFTALAGTASNVIDYARKHRDIIERFGRFPYRNEVLERLSTDAERKFVEEEGNPFS</sequence>
<comment type="caution">
    <text evidence="1">The sequence shown here is derived from an EMBL/GenBank/DDBJ whole genome shotgun (WGS) entry which is preliminary data.</text>
</comment>
<gene>
    <name evidence="1" type="ORF">IB285_06790</name>
</gene>
<dbReference type="SUPFAM" id="SSF48452">
    <property type="entry name" value="TPR-like"/>
    <property type="match status" value="1"/>
</dbReference>
<dbReference type="Proteomes" id="UP000635384">
    <property type="component" value="Unassembled WGS sequence"/>
</dbReference>
<evidence type="ECO:0000313" key="1">
    <source>
        <dbReference type="EMBL" id="MBD2841967.1"/>
    </source>
</evidence>
<evidence type="ECO:0000313" key="2">
    <source>
        <dbReference type="Proteomes" id="UP000635384"/>
    </source>
</evidence>
<dbReference type="Gene3D" id="1.25.40.10">
    <property type="entry name" value="Tetratricopeptide repeat domain"/>
    <property type="match status" value="1"/>
</dbReference>
<dbReference type="Gene3D" id="1.20.58.320">
    <property type="entry name" value="TPR-like"/>
    <property type="match status" value="1"/>
</dbReference>
<name>A0ABR8KMZ7_9SPHN</name>
<dbReference type="InterPro" id="IPR011990">
    <property type="entry name" value="TPR-like_helical_dom_sf"/>
</dbReference>
<protein>
    <submittedName>
        <fullName evidence="1">DUF924 domain-containing protein</fullName>
    </submittedName>
</protein>
<dbReference type="EMBL" id="JACXLC010000001">
    <property type="protein sequence ID" value="MBD2841967.1"/>
    <property type="molecule type" value="Genomic_DNA"/>
</dbReference>
<organism evidence="1 2">
    <name type="scientific">Erythrobacter rubeus</name>
    <dbReference type="NCBI Taxonomy" id="2760803"/>
    <lineage>
        <taxon>Bacteria</taxon>
        <taxon>Pseudomonadati</taxon>
        <taxon>Pseudomonadota</taxon>
        <taxon>Alphaproteobacteria</taxon>
        <taxon>Sphingomonadales</taxon>
        <taxon>Erythrobacteraceae</taxon>
        <taxon>Erythrobacter/Porphyrobacter group</taxon>
        <taxon>Erythrobacter</taxon>
    </lineage>
</organism>
<dbReference type="InterPro" id="IPR010323">
    <property type="entry name" value="DUF924"/>
</dbReference>
<keyword evidence="2" id="KW-1185">Reference proteome</keyword>
<dbReference type="RefSeq" id="WP_190787466.1">
    <property type="nucleotide sequence ID" value="NZ_JACXLC010000001.1"/>
</dbReference>
<accession>A0ABR8KMZ7</accession>